<evidence type="ECO:0000313" key="10">
    <source>
        <dbReference type="EMBL" id="MDQ5767005.1"/>
    </source>
</evidence>
<dbReference type="EMBL" id="JAVFKN010000001">
    <property type="protein sequence ID" value="MDQ5767005.1"/>
    <property type="molecule type" value="Genomic_DNA"/>
</dbReference>
<evidence type="ECO:0000256" key="8">
    <source>
        <dbReference type="PIRNR" id="PIRNR018472"/>
    </source>
</evidence>
<dbReference type="PANTHER" id="PTHR37484">
    <property type="entry name" value="ROD SHAPE-DETERMINING PROTEIN MRED"/>
    <property type="match status" value="1"/>
</dbReference>
<sequence length="164" mass="18168">MPVKDPRFPGAVLVTLILAMVLSLIPLGDVLSLWRPEWIALTLVHWALIIRDRVSLVVVFAIGLIVDTTLPGSLLGQHALGYVLVTYLAVRLSLRMTPEAFMQQLALLFVILGAYMLANLWILRVVGAGSTGGWLYWAPLLSSIAIWPVFHSLLGYFHVQRKAL</sequence>
<feature type="transmembrane region" description="Helical" evidence="9">
    <location>
        <begin position="134"/>
        <end position="157"/>
    </location>
</feature>
<feature type="transmembrane region" description="Helical" evidence="9">
    <location>
        <begin position="46"/>
        <end position="66"/>
    </location>
</feature>
<dbReference type="Pfam" id="PF04093">
    <property type="entry name" value="MreD"/>
    <property type="match status" value="1"/>
</dbReference>
<evidence type="ECO:0000256" key="2">
    <source>
        <dbReference type="ARBA" id="ARBA00007776"/>
    </source>
</evidence>
<keyword evidence="7 8" id="KW-0472">Membrane</keyword>
<dbReference type="PIRSF" id="PIRSF018472">
    <property type="entry name" value="MreD_proteobac"/>
    <property type="match status" value="1"/>
</dbReference>
<dbReference type="EMBL" id="CP133217">
    <property type="protein sequence ID" value="WML88133.1"/>
    <property type="molecule type" value="Genomic_DNA"/>
</dbReference>
<evidence type="ECO:0000313" key="12">
    <source>
        <dbReference type="Proteomes" id="UP001223336"/>
    </source>
</evidence>
<dbReference type="AlphaFoldDB" id="A0AA51QYC9"/>
<dbReference type="GO" id="GO:0008360">
    <property type="term" value="P:regulation of cell shape"/>
    <property type="evidence" value="ECO:0007669"/>
    <property type="project" value="UniProtKB-UniRule"/>
</dbReference>
<organism evidence="11">
    <name type="scientific">Thiothrix subterranea</name>
    <dbReference type="NCBI Taxonomy" id="2735563"/>
    <lineage>
        <taxon>Bacteria</taxon>
        <taxon>Pseudomonadati</taxon>
        <taxon>Pseudomonadota</taxon>
        <taxon>Gammaproteobacteria</taxon>
        <taxon>Thiotrichales</taxon>
        <taxon>Thiotrichaceae</taxon>
        <taxon>Thiothrix</taxon>
    </lineage>
</organism>
<dbReference type="Proteomes" id="UP001229862">
    <property type="component" value="Chromosome"/>
</dbReference>
<dbReference type="InterPro" id="IPR007227">
    <property type="entry name" value="Cell_shape_determining_MreD"/>
</dbReference>
<dbReference type="InterPro" id="IPR026034">
    <property type="entry name" value="MreD_proteobac"/>
</dbReference>
<keyword evidence="5 8" id="KW-0133">Cell shape</keyword>
<comment type="similarity">
    <text evidence="2 8">Belongs to the MreD family.</text>
</comment>
<evidence type="ECO:0000256" key="9">
    <source>
        <dbReference type="SAM" id="Phobius"/>
    </source>
</evidence>
<reference evidence="11 12" key="1">
    <citation type="submission" date="2023-08" db="EMBL/GenBank/DDBJ databases">
        <title>New molecular markers tilS and rpoB for phylogenetic and monitoring studies of the genus Thiothrix biodiversity.</title>
        <authorList>
            <person name="Ravin N.V."/>
            <person name="Smolyakov D."/>
            <person name="Markov N.D."/>
            <person name="Beletsky A.V."/>
            <person name="Mardanov A.V."/>
            <person name="Rudenko T.S."/>
            <person name="Grabovich M.Y."/>
        </authorList>
    </citation>
    <scope>NUCLEOTIDE SEQUENCE</scope>
    <source>
        <strain evidence="11">DNT52</strain>
        <strain evidence="10 12">H33</strain>
    </source>
</reference>
<gene>
    <name evidence="11" type="primary">mreD</name>
    <name evidence="10" type="ORF">RCC75_00585</name>
    <name evidence="11" type="ORF">RCG00_07095</name>
</gene>
<name>A0AA51QYC9_9GAMM</name>
<accession>A0AA51QYC9</accession>
<dbReference type="Proteomes" id="UP001223336">
    <property type="component" value="Unassembled WGS sequence"/>
</dbReference>
<keyword evidence="8" id="KW-0997">Cell inner membrane</keyword>
<dbReference type="PANTHER" id="PTHR37484:SF1">
    <property type="entry name" value="ROD SHAPE-DETERMINING PROTEIN MRED"/>
    <property type="match status" value="1"/>
</dbReference>
<keyword evidence="12" id="KW-1185">Reference proteome</keyword>
<keyword evidence="6 9" id="KW-1133">Transmembrane helix</keyword>
<feature type="transmembrane region" description="Helical" evidence="9">
    <location>
        <begin position="12"/>
        <end position="34"/>
    </location>
</feature>
<proteinExistence type="inferred from homology"/>
<evidence type="ECO:0000256" key="3">
    <source>
        <dbReference type="ARBA" id="ARBA00022475"/>
    </source>
</evidence>
<evidence type="ECO:0000256" key="6">
    <source>
        <dbReference type="ARBA" id="ARBA00022989"/>
    </source>
</evidence>
<dbReference type="GO" id="GO:0005886">
    <property type="term" value="C:plasma membrane"/>
    <property type="evidence" value="ECO:0007669"/>
    <property type="project" value="UniProtKB-SubCell"/>
</dbReference>
<evidence type="ECO:0000256" key="1">
    <source>
        <dbReference type="ARBA" id="ARBA00004651"/>
    </source>
</evidence>
<dbReference type="NCBIfam" id="TIGR03426">
    <property type="entry name" value="shape_MreD"/>
    <property type="match status" value="1"/>
</dbReference>
<comment type="function">
    <text evidence="8">Involved in formation of the rod shape of the cell. May also contribute to regulation of formation of penicillin-binding proteins.</text>
</comment>
<keyword evidence="3 8" id="KW-1003">Cell membrane</keyword>
<keyword evidence="4 9" id="KW-0812">Transmembrane</keyword>
<evidence type="ECO:0000256" key="7">
    <source>
        <dbReference type="ARBA" id="ARBA00023136"/>
    </source>
</evidence>
<dbReference type="RefSeq" id="WP_202718602.1">
    <property type="nucleotide sequence ID" value="NZ_CP053482.1"/>
</dbReference>
<evidence type="ECO:0000313" key="11">
    <source>
        <dbReference type="EMBL" id="WML88133.1"/>
    </source>
</evidence>
<protein>
    <recommendedName>
        <fullName evidence="8">Rod shape-determining protein MreD</fullName>
    </recommendedName>
</protein>
<comment type="subcellular location">
    <subcellularLocation>
        <location evidence="8">Cell inner membrane</location>
    </subcellularLocation>
    <subcellularLocation>
        <location evidence="1">Cell membrane</location>
        <topology evidence="1">Multi-pass membrane protein</topology>
    </subcellularLocation>
</comment>
<evidence type="ECO:0000256" key="4">
    <source>
        <dbReference type="ARBA" id="ARBA00022692"/>
    </source>
</evidence>
<feature type="transmembrane region" description="Helical" evidence="9">
    <location>
        <begin position="105"/>
        <end position="122"/>
    </location>
</feature>
<evidence type="ECO:0000256" key="5">
    <source>
        <dbReference type="ARBA" id="ARBA00022960"/>
    </source>
</evidence>